<protein>
    <submittedName>
        <fullName evidence="1">Winged helix DNA-binding domain-containing protein</fullName>
    </submittedName>
</protein>
<dbReference type="Proteomes" id="UP001500571">
    <property type="component" value="Unassembled WGS sequence"/>
</dbReference>
<comment type="caution">
    <text evidence="1">The sequence shown here is derived from an EMBL/GenBank/DDBJ whole genome shotgun (WGS) entry which is preliminary data.</text>
</comment>
<organism evidence="1 2">
    <name type="scientific">Nocardioides panacihumi</name>
    <dbReference type="NCBI Taxonomy" id="400774"/>
    <lineage>
        <taxon>Bacteria</taxon>
        <taxon>Bacillati</taxon>
        <taxon>Actinomycetota</taxon>
        <taxon>Actinomycetes</taxon>
        <taxon>Propionibacteriales</taxon>
        <taxon>Nocardioidaceae</taxon>
        <taxon>Nocardioides</taxon>
    </lineage>
</organism>
<name>A0ABN2QCS2_9ACTN</name>
<keyword evidence="2" id="KW-1185">Reference proteome</keyword>
<dbReference type="GO" id="GO:0003677">
    <property type="term" value="F:DNA binding"/>
    <property type="evidence" value="ECO:0007669"/>
    <property type="project" value="UniProtKB-KW"/>
</dbReference>
<evidence type="ECO:0000313" key="2">
    <source>
        <dbReference type="Proteomes" id="UP001500571"/>
    </source>
</evidence>
<proteinExistence type="predicted"/>
<reference evidence="2" key="1">
    <citation type="journal article" date="2019" name="Int. J. Syst. Evol. Microbiol.">
        <title>The Global Catalogue of Microorganisms (GCM) 10K type strain sequencing project: providing services to taxonomists for standard genome sequencing and annotation.</title>
        <authorList>
            <consortium name="The Broad Institute Genomics Platform"/>
            <consortium name="The Broad Institute Genome Sequencing Center for Infectious Disease"/>
            <person name="Wu L."/>
            <person name="Ma J."/>
        </authorList>
    </citation>
    <scope>NUCLEOTIDE SEQUENCE [LARGE SCALE GENOMIC DNA]</scope>
    <source>
        <strain evidence="2">JCM 15309</strain>
    </source>
</reference>
<dbReference type="PANTHER" id="PTHR38479:SF2">
    <property type="entry name" value="WINGED HELIX DNA-BINDING DOMAIN-CONTAINING PROTEIN"/>
    <property type="match status" value="1"/>
</dbReference>
<accession>A0ABN2QCS2</accession>
<sequence length="354" mass="37507">MATTGSVAAARLRAQLLTEPAPTPEAVVERLLAVQAQDARAFRLAVRSRTVGCTVDDVEAALTERRSLVVSWLCRGTLHLVRASDYAWLHALTAPRITSGVTRRLGQLGVDSATTDRAVTVISETLADGPRSRNQLRATLDAAGVPTAGQILVHLLAAASLRAYVVRGPVKDNEHCFVDARRWLGAVDPPDPSACLAALARRYLAGHGPASPPDLAAYAGIPLTAARRAFDLVTDETTPIGDGLTALGSVEDSAELPAPRLLGMFDPILHGWADREFVTAGHGAVVTTNGLFRATALVNGRVAGTWSLSNGTVTLSPLEPLPHTVLEDLRSEALDVLRFLQMPDRSLVIRPTAG</sequence>
<dbReference type="InterPro" id="IPR009351">
    <property type="entry name" value="AlkZ-like"/>
</dbReference>
<dbReference type="RefSeq" id="WP_344042266.1">
    <property type="nucleotide sequence ID" value="NZ_BAAAPB010000001.1"/>
</dbReference>
<keyword evidence="1" id="KW-0238">DNA-binding</keyword>
<gene>
    <name evidence="1" type="ORF">GCM10009798_06020</name>
</gene>
<dbReference type="PANTHER" id="PTHR38479">
    <property type="entry name" value="LMO0824 PROTEIN"/>
    <property type="match status" value="1"/>
</dbReference>
<dbReference type="Pfam" id="PF06224">
    <property type="entry name" value="AlkZ-like"/>
    <property type="match status" value="1"/>
</dbReference>
<dbReference type="EMBL" id="BAAAPB010000001">
    <property type="protein sequence ID" value="GAA1949614.1"/>
    <property type="molecule type" value="Genomic_DNA"/>
</dbReference>
<evidence type="ECO:0000313" key="1">
    <source>
        <dbReference type="EMBL" id="GAA1949614.1"/>
    </source>
</evidence>